<dbReference type="EMBL" id="WSLF01000004">
    <property type="protein sequence ID" value="KAE9634874.1"/>
    <property type="molecule type" value="Genomic_DNA"/>
</dbReference>
<keyword evidence="2" id="KW-1185">Reference proteome</keyword>
<dbReference type="OrthoDB" id="9808360at2"/>
<protein>
    <submittedName>
        <fullName evidence="1">Rrf2 family transcriptional regulator</fullName>
    </submittedName>
</protein>
<dbReference type="InterPro" id="IPR036390">
    <property type="entry name" value="WH_DNA-bd_sf"/>
</dbReference>
<name>A0A7C8HET0_9FIRM</name>
<dbReference type="PANTHER" id="PTHR33221">
    <property type="entry name" value="WINGED HELIX-TURN-HELIX TRANSCRIPTIONAL REGULATOR, RRF2 FAMILY"/>
    <property type="match status" value="1"/>
</dbReference>
<organism evidence="1 2">
    <name type="scientific">Defluviitalea raffinosedens</name>
    <dbReference type="NCBI Taxonomy" id="1450156"/>
    <lineage>
        <taxon>Bacteria</taxon>
        <taxon>Bacillati</taxon>
        <taxon>Bacillota</taxon>
        <taxon>Clostridia</taxon>
        <taxon>Lachnospirales</taxon>
        <taxon>Defluviitaleaceae</taxon>
        <taxon>Defluviitalea</taxon>
    </lineage>
</organism>
<sequence length="148" mass="16353">MRISVKGRYALAAVIHMAQQYNVGKCITVISISEALGISKIYLEQVFSALKKGKIVASTKGAQGGYQLTSTPEEITVLDVLQTVEASLFEQTQETVFEKAPDIEKALQSSVFDVLDKNIKTTLSSITIADLVKDVEKYRLDNVLMFYI</sequence>
<dbReference type="PANTHER" id="PTHR33221:SF9">
    <property type="entry name" value="RRF2 FAMILY PROTEIN"/>
    <property type="match status" value="1"/>
</dbReference>
<dbReference type="GO" id="GO:0003700">
    <property type="term" value="F:DNA-binding transcription factor activity"/>
    <property type="evidence" value="ECO:0007669"/>
    <property type="project" value="TreeGrafter"/>
</dbReference>
<dbReference type="AlphaFoldDB" id="A0A7C8HET0"/>
<proteinExistence type="predicted"/>
<dbReference type="Pfam" id="PF02082">
    <property type="entry name" value="Rrf2"/>
    <property type="match status" value="1"/>
</dbReference>
<dbReference type="NCBIfam" id="TIGR00738">
    <property type="entry name" value="rrf2_super"/>
    <property type="match status" value="1"/>
</dbReference>
<dbReference type="RefSeq" id="WP_158739961.1">
    <property type="nucleotide sequence ID" value="NZ_JAFBEP010000007.1"/>
</dbReference>
<dbReference type="Proteomes" id="UP000483018">
    <property type="component" value="Unassembled WGS sequence"/>
</dbReference>
<evidence type="ECO:0000313" key="2">
    <source>
        <dbReference type="Proteomes" id="UP000483018"/>
    </source>
</evidence>
<evidence type="ECO:0000313" key="1">
    <source>
        <dbReference type="EMBL" id="KAE9634874.1"/>
    </source>
</evidence>
<gene>
    <name evidence="1" type="ORF">GND95_06060</name>
</gene>
<reference evidence="1 2" key="1">
    <citation type="submission" date="2019-12" db="EMBL/GenBank/DDBJ databases">
        <title>Defluviitalea raffinosedens, isolated from a biogas fermenter, genome sequencing and characterization.</title>
        <authorList>
            <person name="Rettenmaier R."/>
            <person name="Schneider M."/>
            <person name="Neuhaus K."/>
            <person name="Liebl W."/>
            <person name="Zverlov V."/>
        </authorList>
    </citation>
    <scope>NUCLEOTIDE SEQUENCE [LARGE SCALE GENOMIC DNA]</scope>
    <source>
        <strain evidence="1 2">249c-K6</strain>
    </source>
</reference>
<dbReference type="SUPFAM" id="SSF46785">
    <property type="entry name" value="Winged helix' DNA-binding domain"/>
    <property type="match status" value="1"/>
</dbReference>
<dbReference type="PROSITE" id="PS51197">
    <property type="entry name" value="HTH_RRF2_2"/>
    <property type="match status" value="1"/>
</dbReference>
<dbReference type="InterPro" id="IPR036388">
    <property type="entry name" value="WH-like_DNA-bd_sf"/>
</dbReference>
<dbReference type="GO" id="GO:0005829">
    <property type="term" value="C:cytosol"/>
    <property type="evidence" value="ECO:0007669"/>
    <property type="project" value="TreeGrafter"/>
</dbReference>
<dbReference type="InterPro" id="IPR000944">
    <property type="entry name" value="Tscrpt_reg_Rrf2"/>
</dbReference>
<accession>A0A7C8HET0</accession>
<dbReference type="Gene3D" id="1.10.10.10">
    <property type="entry name" value="Winged helix-like DNA-binding domain superfamily/Winged helix DNA-binding domain"/>
    <property type="match status" value="1"/>
</dbReference>
<comment type="caution">
    <text evidence="1">The sequence shown here is derived from an EMBL/GenBank/DDBJ whole genome shotgun (WGS) entry which is preliminary data.</text>
</comment>